<proteinExistence type="predicted"/>
<name>A0A7J6QPU6_PEROL</name>
<organism evidence="2 3">
    <name type="scientific">Perkinsus olseni</name>
    <name type="common">Perkinsus atlanticus</name>
    <dbReference type="NCBI Taxonomy" id="32597"/>
    <lineage>
        <taxon>Eukaryota</taxon>
        <taxon>Sar</taxon>
        <taxon>Alveolata</taxon>
        <taxon>Perkinsozoa</taxon>
        <taxon>Perkinsea</taxon>
        <taxon>Perkinsida</taxon>
        <taxon>Perkinsidae</taxon>
        <taxon>Perkinsus</taxon>
    </lineage>
</organism>
<accession>A0A7J6QPU6</accession>
<evidence type="ECO:0000313" key="2">
    <source>
        <dbReference type="EMBL" id="KAF4709626.1"/>
    </source>
</evidence>
<evidence type="ECO:0000313" key="3">
    <source>
        <dbReference type="Proteomes" id="UP000574390"/>
    </source>
</evidence>
<feature type="chain" id="PRO_5029516867" evidence="1">
    <location>
        <begin position="25"/>
        <end position="126"/>
    </location>
</feature>
<evidence type="ECO:0000256" key="1">
    <source>
        <dbReference type="SAM" id="SignalP"/>
    </source>
</evidence>
<dbReference type="AlphaFoldDB" id="A0A7J6QPU6"/>
<dbReference type="Proteomes" id="UP000574390">
    <property type="component" value="Unassembled WGS sequence"/>
</dbReference>
<reference evidence="2 3" key="1">
    <citation type="submission" date="2020-04" db="EMBL/GenBank/DDBJ databases">
        <title>Perkinsus olseni comparative genomics.</title>
        <authorList>
            <person name="Bogema D.R."/>
        </authorList>
    </citation>
    <scope>NUCLEOTIDE SEQUENCE [LARGE SCALE GENOMIC DNA]</scope>
    <source>
        <strain evidence="2">ATCC PRA-205</strain>
    </source>
</reference>
<protein>
    <submittedName>
        <fullName evidence="2">Uncharacterized protein</fullName>
    </submittedName>
</protein>
<feature type="signal peptide" evidence="1">
    <location>
        <begin position="1"/>
        <end position="24"/>
    </location>
</feature>
<dbReference type="EMBL" id="JABANM010028492">
    <property type="protein sequence ID" value="KAF4709626.1"/>
    <property type="molecule type" value="Genomic_DNA"/>
</dbReference>
<comment type="caution">
    <text evidence="2">The sequence shown here is derived from an EMBL/GenBank/DDBJ whole genome shotgun (WGS) entry which is preliminary data.</text>
</comment>
<keyword evidence="1" id="KW-0732">Signal</keyword>
<gene>
    <name evidence="2" type="ORF">FOZ62_026323</name>
</gene>
<sequence length="126" mass="13237">MNSVILVRLAVAIMMGLLIEPAEAAPSGQYCASVSFIFSISLTFSDDTFDVSARYFFNRASVQGVSYSLTSSGIISVSVNDPRFQDALSSLGAPASASDFKSLAYANDQITASTNLGSLTLTKGQC</sequence>